<dbReference type="InterPro" id="IPR003615">
    <property type="entry name" value="HNH_nuc"/>
</dbReference>
<keyword evidence="1" id="KW-0540">Nuclease</keyword>
<keyword evidence="1" id="KW-0378">Hydrolase</keyword>
<organism evidence="1 2">
    <name type="scientific">Algoriphagus lacus</name>
    <dbReference type="NCBI Taxonomy" id="2056311"/>
    <lineage>
        <taxon>Bacteria</taxon>
        <taxon>Pseudomonadati</taxon>
        <taxon>Bacteroidota</taxon>
        <taxon>Cytophagia</taxon>
        <taxon>Cytophagales</taxon>
        <taxon>Cyclobacteriaceae</taxon>
        <taxon>Algoriphagus</taxon>
    </lineage>
</organism>
<dbReference type="Gene3D" id="1.10.30.50">
    <property type="match status" value="1"/>
</dbReference>
<protein>
    <submittedName>
        <fullName evidence="1">HNH endonuclease</fullName>
    </submittedName>
</protein>
<dbReference type="AlphaFoldDB" id="A0A418PTT8"/>
<dbReference type="CDD" id="cd00085">
    <property type="entry name" value="HNHc"/>
    <property type="match status" value="1"/>
</dbReference>
<reference evidence="1 2" key="1">
    <citation type="submission" date="2018-09" db="EMBL/GenBank/DDBJ databases">
        <authorList>
            <person name="Wang X."/>
            <person name="Du Z."/>
        </authorList>
    </citation>
    <scope>NUCLEOTIDE SEQUENCE [LARGE SCALE GENOMIC DNA]</scope>
    <source>
        <strain evidence="1 2">N3</strain>
    </source>
</reference>
<evidence type="ECO:0000313" key="1">
    <source>
        <dbReference type="EMBL" id="RIW17004.1"/>
    </source>
</evidence>
<gene>
    <name evidence="1" type="ORF">D0X99_04315</name>
</gene>
<keyword evidence="2" id="KW-1185">Reference proteome</keyword>
<dbReference type="EMBL" id="QXML01000002">
    <property type="protein sequence ID" value="RIW17004.1"/>
    <property type="molecule type" value="Genomic_DNA"/>
</dbReference>
<comment type="caution">
    <text evidence="1">The sequence shown here is derived from an EMBL/GenBank/DDBJ whole genome shotgun (WGS) entry which is preliminary data.</text>
</comment>
<dbReference type="GO" id="GO:0004519">
    <property type="term" value="F:endonuclease activity"/>
    <property type="evidence" value="ECO:0007669"/>
    <property type="project" value="UniProtKB-KW"/>
</dbReference>
<evidence type="ECO:0000313" key="2">
    <source>
        <dbReference type="Proteomes" id="UP000283522"/>
    </source>
</evidence>
<sequence length="103" mass="11563">MANRWGIPKEVEELVKARDLSCVYCGISFLEPDGSTKSKPSWEHIINDIRINGPENIALCCRSCNSSKGPKDLEIWLESSFCKKKGIDNSTLATVVLDHLKRK</sequence>
<keyword evidence="1" id="KW-0255">Endonuclease</keyword>
<proteinExistence type="predicted"/>
<name>A0A418PTT8_9BACT</name>
<dbReference type="RefSeq" id="WP_119476442.1">
    <property type="nucleotide sequence ID" value="NZ_QXML01000002.1"/>
</dbReference>
<dbReference type="Proteomes" id="UP000283522">
    <property type="component" value="Unassembled WGS sequence"/>
</dbReference>
<dbReference type="OrthoDB" id="9816185at2"/>
<accession>A0A418PTT8</accession>